<evidence type="ECO:0000313" key="3">
    <source>
        <dbReference type="EMBL" id="KAG2323169.1"/>
    </source>
</evidence>
<dbReference type="Proteomes" id="UP000886595">
    <property type="component" value="Unassembled WGS sequence"/>
</dbReference>
<keyword evidence="1" id="KW-0175">Coiled coil</keyword>
<organism evidence="3 4">
    <name type="scientific">Brassica carinata</name>
    <name type="common">Ethiopian mustard</name>
    <name type="synonym">Abyssinian cabbage</name>
    <dbReference type="NCBI Taxonomy" id="52824"/>
    <lineage>
        <taxon>Eukaryota</taxon>
        <taxon>Viridiplantae</taxon>
        <taxon>Streptophyta</taxon>
        <taxon>Embryophyta</taxon>
        <taxon>Tracheophyta</taxon>
        <taxon>Spermatophyta</taxon>
        <taxon>Magnoliopsida</taxon>
        <taxon>eudicotyledons</taxon>
        <taxon>Gunneridae</taxon>
        <taxon>Pentapetalae</taxon>
        <taxon>rosids</taxon>
        <taxon>malvids</taxon>
        <taxon>Brassicales</taxon>
        <taxon>Brassicaceae</taxon>
        <taxon>Brassiceae</taxon>
        <taxon>Brassica</taxon>
    </lineage>
</organism>
<reference evidence="3 4" key="1">
    <citation type="submission" date="2020-02" db="EMBL/GenBank/DDBJ databases">
        <authorList>
            <person name="Ma Q."/>
            <person name="Huang Y."/>
            <person name="Song X."/>
            <person name="Pei D."/>
        </authorList>
    </citation>
    <scope>NUCLEOTIDE SEQUENCE [LARGE SCALE GENOMIC DNA]</scope>
    <source>
        <strain evidence="3">Sxm20200214</strain>
        <tissue evidence="3">Leaf</tissue>
    </source>
</reference>
<feature type="region of interest" description="Disordered" evidence="2">
    <location>
        <begin position="41"/>
        <end position="69"/>
    </location>
</feature>
<sequence length="111" mass="12813">MPRAKKETQAEITQRTMEEMQTQLAQLTQAMQGLLAQCHPALVNQQDNEEQSDHEDDANPFAVLGESRNRAQPVQLHKRWDRSFKFEIPEFHGSQVAEDLLDWIATVEEIL</sequence>
<name>A0A8X8B412_BRACI</name>
<gene>
    <name evidence="3" type="ORF">Bca52824_016382</name>
</gene>
<evidence type="ECO:0000313" key="4">
    <source>
        <dbReference type="Proteomes" id="UP000886595"/>
    </source>
</evidence>
<comment type="caution">
    <text evidence="3">The sequence shown here is derived from an EMBL/GenBank/DDBJ whole genome shotgun (WGS) entry which is preliminary data.</text>
</comment>
<keyword evidence="4" id="KW-1185">Reference proteome</keyword>
<proteinExistence type="predicted"/>
<dbReference type="AlphaFoldDB" id="A0A8X8B412"/>
<dbReference type="EMBL" id="JAAMPC010000003">
    <property type="protein sequence ID" value="KAG2323169.1"/>
    <property type="molecule type" value="Genomic_DNA"/>
</dbReference>
<evidence type="ECO:0000256" key="2">
    <source>
        <dbReference type="SAM" id="MobiDB-lite"/>
    </source>
</evidence>
<evidence type="ECO:0000256" key="1">
    <source>
        <dbReference type="SAM" id="Coils"/>
    </source>
</evidence>
<accession>A0A8X8B412</accession>
<feature type="coiled-coil region" evidence="1">
    <location>
        <begin position="3"/>
        <end position="37"/>
    </location>
</feature>
<protein>
    <submittedName>
        <fullName evidence="3">Uncharacterized protein</fullName>
    </submittedName>
</protein>
<feature type="compositionally biased region" description="Acidic residues" evidence="2">
    <location>
        <begin position="47"/>
        <end position="58"/>
    </location>
</feature>